<protein>
    <recommendedName>
        <fullName evidence="3">DUF218 domain-containing protein</fullName>
    </recommendedName>
</protein>
<dbReference type="OrthoDB" id="2216870at2"/>
<dbReference type="KEGG" id="lgo:JCM16774_0913"/>
<dbReference type="Proteomes" id="UP000321606">
    <property type="component" value="Chromosome"/>
</dbReference>
<gene>
    <name evidence="1" type="ORF">JCM16774_0913</name>
</gene>
<dbReference type="InterPro" id="IPR051599">
    <property type="entry name" value="Cell_Envelope_Assoc"/>
</dbReference>
<dbReference type="PANTHER" id="PTHR30336">
    <property type="entry name" value="INNER MEMBRANE PROTEIN, PROBABLE PERMEASE"/>
    <property type="match status" value="1"/>
</dbReference>
<evidence type="ECO:0000313" key="1">
    <source>
        <dbReference type="EMBL" id="BBM35982.1"/>
    </source>
</evidence>
<dbReference type="PANTHER" id="PTHR30336:SF20">
    <property type="entry name" value="DUF218 DOMAIN-CONTAINING PROTEIN"/>
    <property type="match status" value="1"/>
</dbReference>
<dbReference type="RefSeq" id="WP_026737401.1">
    <property type="nucleotide sequence ID" value="NZ_AP019822.1"/>
</dbReference>
<dbReference type="Gene3D" id="1.10.3620.10">
    <property type="entry name" value="YdcF like domain"/>
    <property type="match status" value="1"/>
</dbReference>
<dbReference type="GO" id="GO:0005886">
    <property type="term" value="C:plasma membrane"/>
    <property type="evidence" value="ECO:0007669"/>
    <property type="project" value="TreeGrafter"/>
</dbReference>
<dbReference type="Gene3D" id="3.40.50.620">
    <property type="entry name" value="HUPs"/>
    <property type="match status" value="1"/>
</dbReference>
<evidence type="ECO:0000313" key="2">
    <source>
        <dbReference type="Proteomes" id="UP000321606"/>
    </source>
</evidence>
<accession>A0A510J9K3</accession>
<organism evidence="1 2">
    <name type="scientific">Pseudoleptotrichia goodfellowii</name>
    <dbReference type="NCBI Taxonomy" id="157692"/>
    <lineage>
        <taxon>Bacteria</taxon>
        <taxon>Fusobacteriati</taxon>
        <taxon>Fusobacteriota</taxon>
        <taxon>Fusobacteriia</taxon>
        <taxon>Fusobacteriales</taxon>
        <taxon>Leptotrichiaceae</taxon>
        <taxon>Pseudoleptotrichia</taxon>
    </lineage>
</organism>
<reference evidence="1 2" key="1">
    <citation type="submission" date="2019-07" db="EMBL/GenBank/DDBJ databases">
        <title>Complete Genome Sequence of Leptotrichia goodfellowii Strain JCM 16774.</title>
        <authorList>
            <person name="Watanabe S."/>
            <person name="Cui L."/>
        </authorList>
    </citation>
    <scope>NUCLEOTIDE SEQUENCE [LARGE SCALE GENOMIC DNA]</scope>
    <source>
        <strain evidence="1 2">JCM16774</strain>
    </source>
</reference>
<proteinExistence type="predicted"/>
<name>A0A510J9K3_9FUSO</name>
<dbReference type="InterPro" id="IPR014729">
    <property type="entry name" value="Rossmann-like_a/b/a_fold"/>
</dbReference>
<dbReference type="EMBL" id="AP019822">
    <property type="protein sequence ID" value="BBM35982.1"/>
    <property type="molecule type" value="Genomic_DNA"/>
</dbReference>
<dbReference type="AlphaFoldDB" id="A0A510J9K3"/>
<evidence type="ECO:0008006" key="3">
    <source>
        <dbReference type="Google" id="ProtNLM"/>
    </source>
</evidence>
<sequence>MNKNIPNWINILNEFCGKRDIPALTSYELNKKYGFSQADIMVLFGGTILCGGDVLAQAIQNKVAKKYIIVGGIGHTTSLLKGKIKELFPEINTQSFENLSEAEIFSNYLEHRYNLKPDLLECRSTNCGNNITYMLDLLNEHKILFKNIIISQDATMQLRMDVTLRKYVSNKIEIINFATYSVKVSEKDGNLTYDKNIPGMWDINHFITLLMGEIPRLTDDKNGYGPKGKNYLAHIDIPDNVQNAFSELKKIYANSVRQANPLYSG</sequence>